<feature type="chain" id="PRO_5045092036" evidence="10">
    <location>
        <begin position="29"/>
        <end position="618"/>
    </location>
</feature>
<evidence type="ECO:0000256" key="7">
    <source>
        <dbReference type="ARBA" id="ARBA00023239"/>
    </source>
</evidence>
<evidence type="ECO:0000256" key="3">
    <source>
        <dbReference type="ARBA" id="ARBA00022525"/>
    </source>
</evidence>
<keyword evidence="7" id="KW-0456">Lyase</keyword>
<dbReference type="Pfam" id="PF14200">
    <property type="entry name" value="RicinB_lectin_2"/>
    <property type="match status" value="2"/>
</dbReference>
<evidence type="ECO:0000256" key="8">
    <source>
        <dbReference type="ARBA" id="ARBA00038263"/>
    </source>
</evidence>
<comment type="cofactor">
    <cofactor evidence="1">
        <name>Ca(2+)</name>
        <dbReference type="ChEBI" id="CHEBI:29108"/>
    </cofactor>
</comment>
<evidence type="ECO:0000256" key="6">
    <source>
        <dbReference type="ARBA" id="ARBA00022837"/>
    </source>
</evidence>
<evidence type="ECO:0000256" key="1">
    <source>
        <dbReference type="ARBA" id="ARBA00001913"/>
    </source>
</evidence>
<dbReference type="InterPro" id="IPR052052">
    <property type="entry name" value="Polysaccharide_Lyase_9"/>
</dbReference>
<dbReference type="InterPro" id="IPR035992">
    <property type="entry name" value="Ricin_B-like_lectins"/>
</dbReference>
<dbReference type="SUPFAM" id="SSF51126">
    <property type="entry name" value="Pectin lyase-like"/>
    <property type="match status" value="1"/>
</dbReference>
<proteinExistence type="inferred from homology"/>
<evidence type="ECO:0000313" key="12">
    <source>
        <dbReference type="EMBL" id="MCS4557310.1"/>
    </source>
</evidence>
<feature type="region of interest" description="Disordered" evidence="9">
    <location>
        <begin position="180"/>
        <end position="210"/>
    </location>
</feature>
<evidence type="ECO:0000256" key="9">
    <source>
        <dbReference type="SAM" id="MobiDB-lite"/>
    </source>
</evidence>
<evidence type="ECO:0000256" key="10">
    <source>
        <dbReference type="SAM" id="SignalP"/>
    </source>
</evidence>
<dbReference type="PROSITE" id="PS50231">
    <property type="entry name" value="RICIN_B_LECTIN"/>
    <property type="match status" value="1"/>
</dbReference>
<reference evidence="12 13" key="1">
    <citation type="submission" date="2022-02" db="EMBL/GenBank/DDBJ databases">
        <authorList>
            <person name="Zhuang L."/>
        </authorList>
    </citation>
    <scope>NUCLEOTIDE SEQUENCE [LARGE SCALE GENOMIC DNA]</scope>
    <source>
        <strain evidence="12 13">C32</strain>
    </source>
</reference>
<accession>A0ABT2FNV9</accession>
<dbReference type="RefSeq" id="WP_238896788.1">
    <property type="nucleotide sequence ID" value="NZ_JAKOGG010000008.1"/>
</dbReference>
<gene>
    <name evidence="12" type="ORF">L9G74_12730</name>
</gene>
<keyword evidence="3" id="KW-0964">Secreted</keyword>
<dbReference type="Pfam" id="PF22842">
    <property type="entry name" value="Pel9A-like_beta_helix"/>
    <property type="match status" value="1"/>
</dbReference>
<organism evidence="12 13">
    <name type="scientific">Shewanella electrica</name>
    <dbReference type="NCBI Taxonomy" id="515560"/>
    <lineage>
        <taxon>Bacteria</taxon>
        <taxon>Pseudomonadati</taxon>
        <taxon>Pseudomonadota</taxon>
        <taxon>Gammaproteobacteria</taxon>
        <taxon>Alteromonadales</taxon>
        <taxon>Shewanellaceae</taxon>
        <taxon>Shewanella</taxon>
    </lineage>
</organism>
<protein>
    <submittedName>
        <fullName evidence="12">RICIN domain-containing protein</fullName>
    </submittedName>
</protein>
<dbReference type="InterPro" id="IPR053868">
    <property type="entry name" value="Pel9A-like_beta_helix"/>
</dbReference>
<evidence type="ECO:0000259" key="11">
    <source>
        <dbReference type="SMART" id="SM00458"/>
    </source>
</evidence>
<dbReference type="PANTHER" id="PTHR40088:SF1">
    <property type="entry name" value="PECTATE LYASE PEL9"/>
    <property type="match status" value="1"/>
</dbReference>
<keyword evidence="5 10" id="KW-0732">Signal</keyword>
<evidence type="ECO:0000256" key="5">
    <source>
        <dbReference type="ARBA" id="ARBA00022729"/>
    </source>
</evidence>
<dbReference type="Gene3D" id="2.160.20.10">
    <property type="entry name" value="Single-stranded right-handed beta-helix, Pectin lyase-like"/>
    <property type="match status" value="1"/>
</dbReference>
<dbReference type="PANTHER" id="PTHR40088">
    <property type="entry name" value="PECTATE LYASE (EUROFUNG)"/>
    <property type="match status" value="1"/>
</dbReference>
<dbReference type="CDD" id="cd00161">
    <property type="entry name" value="beta-trefoil_Ricin-like"/>
    <property type="match status" value="1"/>
</dbReference>
<comment type="subcellular location">
    <subcellularLocation>
        <location evidence="2">Secreted</location>
    </subcellularLocation>
</comment>
<dbReference type="SUPFAM" id="SSF50370">
    <property type="entry name" value="Ricin B-like lectins"/>
    <property type="match status" value="1"/>
</dbReference>
<evidence type="ECO:0000313" key="13">
    <source>
        <dbReference type="Proteomes" id="UP001201549"/>
    </source>
</evidence>
<name>A0ABT2FNV9_9GAMM</name>
<evidence type="ECO:0000256" key="2">
    <source>
        <dbReference type="ARBA" id="ARBA00004613"/>
    </source>
</evidence>
<keyword evidence="13" id="KW-1185">Reference proteome</keyword>
<comment type="caution">
    <text evidence="12">The sequence shown here is derived from an EMBL/GenBank/DDBJ whole genome shotgun (WGS) entry which is preliminary data.</text>
</comment>
<dbReference type="Proteomes" id="UP001201549">
    <property type="component" value="Unassembled WGS sequence"/>
</dbReference>
<dbReference type="InterPro" id="IPR011050">
    <property type="entry name" value="Pectin_lyase_fold/virulence"/>
</dbReference>
<dbReference type="InterPro" id="IPR012334">
    <property type="entry name" value="Pectin_lyas_fold"/>
</dbReference>
<reference evidence="13" key="2">
    <citation type="submission" date="2023-07" db="EMBL/GenBank/DDBJ databases">
        <title>Shewanella mangrovi sp. nov., an acetaldehyde- degrading bacterium isolated from mangrove sediment.</title>
        <authorList>
            <person name="Liu Y."/>
        </authorList>
    </citation>
    <scope>NUCLEOTIDE SEQUENCE [LARGE SCALE GENOMIC DNA]</scope>
    <source>
        <strain evidence="13">C32</strain>
    </source>
</reference>
<feature type="domain" description="Ricin B lectin" evidence="11">
    <location>
        <begin position="39"/>
        <end position="176"/>
    </location>
</feature>
<comment type="similarity">
    <text evidence="8">Belongs to the polysaccharide lyase 9 family.</text>
</comment>
<keyword evidence="6" id="KW-0106">Calcium</keyword>
<sequence length="618" mass="65268">MKTNPVRNRFILIAGVMGSALCSGQLYAAEHCVDQPVSGTIYKIVSAGVDKLVAAESTAKKANVVSQKNTGNDSQRFKLNRQNNGYWAIQASNTDYAATIEGGSKSNGATVQQKPYDGALSQQWQLAQVTSGSYNGTYRIINANSNLLMTVAGSAEGANIYQNQDAGGSSQRWWLEPVNRTCSSTGSSSGGGSGGDSGSGGGSASAADTSSSAAAPTAAAAKSAGANREPLTNGKPSFIKNVASNATVISTLDGLLAAIDDARAGDVIYIRRGTYYPSETIKIQRNGSSSKAIVLSAYPGDARPVFDFSAMSENGSNRGFQVSADYWHIYGFDVKKAGDNGMYMSGSHNTIEFMKFYENADTGLQISSGGAYNFIKNTDSYYNADSTLENADGFAAKLTVGTGNYFYGCRAWNNLDDGFDGYLRDNGSSITTTLEYTWMIRNGYQKNGVKGVGDGNGFKTGGSDGKDLAHNGLYINTISAGNTADGYDQNSNRGTVTIHNAIAFDNDRNFGLGDGSSRQLKKLTIKNSISLNGDNSDKFGASSTSISHNSWQNGISFSSSDFQSININDLLAERQSDGSLPVVKFFHLKSGSQLIDAGTDVGLDYKGKAPDLGTFEAK</sequence>
<feature type="signal peptide" evidence="10">
    <location>
        <begin position="1"/>
        <end position="28"/>
    </location>
</feature>
<dbReference type="InterPro" id="IPR000772">
    <property type="entry name" value="Ricin_B_lectin"/>
</dbReference>
<keyword evidence="4" id="KW-0479">Metal-binding</keyword>
<evidence type="ECO:0000256" key="4">
    <source>
        <dbReference type="ARBA" id="ARBA00022723"/>
    </source>
</evidence>
<dbReference type="Gene3D" id="2.80.10.50">
    <property type="match status" value="2"/>
</dbReference>
<dbReference type="SMART" id="SM00458">
    <property type="entry name" value="RICIN"/>
    <property type="match status" value="1"/>
</dbReference>
<dbReference type="EMBL" id="JAKOGG010000008">
    <property type="protein sequence ID" value="MCS4557310.1"/>
    <property type="molecule type" value="Genomic_DNA"/>
</dbReference>
<feature type="compositionally biased region" description="Gly residues" evidence="9">
    <location>
        <begin position="188"/>
        <end position="203"/>
    </location>
</feature>